<keyword evidence="3" id="KW-1185">Reference proteome</keyword>
<accession>A0A835YK23</accession>
<organism evidence="2 3">
    <name type="scientific">Tribonema minus</name>
    <dbReference type="NCBI Taxonomy" id="303371"/>
    <lineage>
        <taxon>Eukaryota</taxon>
        <taxon>Sar</taxon>
        <taxon>Stramenopiles</taxon>
        <taxon>Ochrophyta</taxon>
        <taxon>PX clade</taxon>
        <taxon>Xanthophyceae</taxon>
        <taxon>Tribonematales</taxon>
        <taxon>Tribonemataceae</taxon>
        <taxon>Tribonema</taxon>
    </lineage>
</organism>
<evidence type="ECO:0000313" key="2">
    <source>
        <dbReference type="EMBL" id="KAG5176807.1"/>
    </source>
</evidence>
<gene>
    <name evidence="2" type="ORF">JKP88DRAFT_90432</name>
</gene>
<evidence type="ECO:0000256" key="1">
    <source>
        <dbReference type="SAM" id="MobiDB-lite"/>
    </source>
</evidence>
<sequence>MTTREAERCVSAGGCGCCPRRPHHLCPVTWFGPRNVAGGSCAAAAAAATAAHCGGARQQQRRAMQPPPHVPTSAAAWLYFLTLLTFCFRGGRHPWPPSPPPPPPPAAPLFVPPPSREGRPFVHRPGSSPARARALTGVALDRHDTALRRCHECLATLRYPLYPPPRRHRQPAVP</sequence>
<dbReference type="AlphaFoldDB" id="A0A835YK23"/>
<evidence type="ECO:0000313" key="3">
    <source>
        <dbReference type="Proteomes" id="UP000664859"/>
    </source>
</evidence>
<dbReference type="EMBL" id="JAFCMP010000533">
    <property type="protein sequence ID" value="KAG5176807.1"/>
    <property type="molecule type" value="Genomic_DNA"/>
</dbReference>
<feature type="compositionally biased region" description="Pro residues" evidence="1">
    <location>
        <begin position="95"/>
        <end position="115"/>
    </location>
</feature>
<name>A0A835YK23_9STRA</name>
<protein>
    <submittedName>
        <fullName evidence="2">Uncharacterized protein</fullName>
    </submittedName>
</protein>
<proteinExistence type="predicted"/>
<reference evidence="2" key="1">
    <citation type="submission" date="2021-02" db="EMBL/GenBank/DDBJ databases">
        <title>First Annotated Genome of the Yellow-green Alga Tribonema minus.</title>
        <authorList>
            <person name="Mahan K.M."/>
        </authorList>
    </citation>
    <scope>NUCLEOTIDE SEQUENCE</scope>
    <source>
        <strain evidence="2">UTEX B ZZ1240</strain>
    </source>
</reference>
<dbReference type="Proteomes" id="UP000664859">
    <property type="component" value="Unassembled WGS sequence"/>
</dbReference>
<comment type="caution">
    <text evidence="2">The sequence shown here is derived from an EMBL/GenBank/DDBJ whole genome shotgun (WGS) entry which is preliminary data.</text>
</comment>
<feature type="region of interest" description="Disordered" evidence="1">
    <location>
        <begin position="95"/>
        <end position="130"/>
    </location>
</feature>